<protein>
    <submittedName>
        <fullName evidence="1">Uncharacterized protein</fullName>
    </submittedName>
</protein>
<reference evidence="2" key="1">
    <citation type="journal article" date="2024" name="Front. Bioeng. Biotechnol.">
        <title>Genome-scale model development and genomic sequencing of the oleaginous clade Lipomyces.</title>
        <authorList>
            <person name="Czajka J.J."/>
            <person name="Han Y."/>
            <person name="Kim J."/>
            <person name="Mondo S.J."/>
            <person name="Hofstad B.A."/>
            <person name="Robles A."/>
            <person name="Haridas S."/>
            <person name="Riley R."/>
            <person name="LaButti K."/>
            <person name="Pangilinan J."/>
            <person name="Andreopoulos W."/>
            <person name="Lipzen A."/>
            <person name="Yan J."/>
            <person name="Wang M."/>
            <person name="Ng V."/>
            <person name="Grigoriev I.V."/>
            <person name="Spatafora J.W."/>
            <person name="Magnuson J.K."/>
            <person name="Baker S.E."/>
            <person name="Pomraning K.R."/>
        </authorList>
    </citation>
    <scope>NUCLEOTIDE SEQUENCE [LARGE SCALE GENOMIC DNA]</scope>
    <source>
        <strain evidence="2">CBS 10300</strain>
    </source>
</reference>
<feature type="non-terminal residue" evidence="1">
    <location>
        <position position="1"/>
    </location>
</feature>
<dbReference type="Proteomes" id="UP001489719">
    <property type="component" value="Unassembled WGS sequence"/>
</dbReference>
<evidence type="ECO:0000313" key="2">
    <source>
        <dbReference type="Proteomes" id="UP001489719"/>
    </source>
</evidence>
<proteinExistence type="predicted"/>
<accession>A0ACC3TCP2</accession>
<sequence length="65" mass="7770">STNWPWTYFEISEFENPWIIRCAVLDNETGEEKCGWKTTDSKRQGSTGYMIDHLRNRIVLWSWAD</sequence>
<gene>
    <name evidence="1" type="ORF">V1517DRAFT_267441</name>
</gene>
<name>A0ACC3TCP2_9ASCO</name>
<evidence type="ECO:0000313" key="1">
    <source>
        <dbReference type="EMBL" id="KAK9318736.1"/>
    </source>
</evidence>
<comment type="caution">
    <text evidence="1">The sequence shown here is derived from an EMBL/GenBank/DDBJ whole genome shotgun (WGS) entry which is preliminary data.</text>
</comment>
<dbReference type="EMBL" id="MU970344">
    <property type="protein sequence ID" value="KAK9318736.1"/>
    <property type="molecule type" value="Genomic_DNA"/>
</dbReference>
<keyword evidence="2" id="KW-1185">Reference proteome</keyword>
<organism evidence="1 2">
    <name type="scientific">Lipomyces orientalis</name>
    <dbReference type="NCBI Taxonomy" id="1233043"/>
    <lineage>
        <taxon>Eukaryota</taxon>
        <taxon>Fungi</taxon>
        <taxon>Dikarya</taxon>
        <taxon>Ascomycota</taxon>
        <taxon>Saccharomycotina</taxon>
        <taxon>Lipomycetes</taxon>
        <taxon>Lipomycetales</taxon>
        <taxon>Lipomycetaceae</taxon>
        <taxon>Lipomyces</taxon>
    </lineage>
</organism>